<evidence type="ECO:0000256" key="10">
    <source>
        <dbReference type="ARBA" id="ARBA00048567"/>
    </source>
</evidence>
<dbReference type="NCBIfam" id="NF003456">
    <property type="entry name" value="PRK05057.1"/>
    <property type="match status" value="1"/>
</dbReference>
<dbReference type="SUPFAM" id="SSF52540">
    <property type="entry name" value="P-loop containing nucleoside triphosphate hydrolases"/>
    <property type="match status" value="1"/>
</dbReference>
<dbReference type="GO" id="GO:0004765">
    <property type="term" value="F:shikimate kinase activity"/>
    <property type="evidence" value="ECO:0007669"/>
    <property type="project" value="UniProtKB-EC"/>
</dbReference>
<sequence>MGNKQNIFLIGPMGAGKTTMGRQIAKRLNMDFEDSDHAIEAHTGADIALIFEKEGEAGFRRREISTLEELTQRQNLVLATGGGAVLAEENRQYLKNRGIVIYLHSDIKHLLERVRHDTKRPLLQTADPAASLREIMAIRDPLYRETADIIINTGQQSIRAVINVMLGKIKAFQNKALHNKSRATNDFTKR</sequence>
<comment type="pathway">
    <text evidence="1">Metabolic intermediate biosynthesis; chorismate biosynthesis; chorismate from D-erythrose 4-phosphate and phosphoenolpyruvate: step 5/7.</text>
</comment>
<evidence type="ECO:0000256" key="9">
    <source>
        <dbReference type="ARBA" id="ARBA00023141"/>
    </source>
</evidence>
<dbReference type="PROSITE" id="PS01128">
    <property type="entry name" value="SHIKIMATE_KINASE"/>
    <property type="match status" value="1"/>
</dbReference>
<dbReference type="Gene3D" id="3.40.50.300">
    <property type="entry name" value="P-loop containing nucleotide triphosphate hydrolases"/>
    <property type="match status" value="1"/>
</dbReference>
<evidence type="ECO:0000256" key="4">
    <source>
        <dbReference type="ARBA" id="ARBA00022605"/>
    </source>
</evidence>
<keyword evidence="5 11" id="KW-0808">Transferase</keyword>
<dbReference type="GO" id="GO:0009423">
    <property type="term" value="P:chorismate biosynthetic process"/>
    <property type="evidence" value="ECO:0007669"/>
    <property type="project" value="UniProtKB-UniPathway"/>
</dbReference>
<comment type="similarity">
    <text evidence="2">Belongs to the shikimate kinase family.</text>
</comment>
<keyword evidence="6" id="KW-0547">Nucleotide-binding</keyword>
<dbReference type="PANTHER" id="PTHR21087:SF16">
    <property type="entry name" value="SHIKIMATE KINASE 1, CHLOROPLASTIC"/>
    <property type="match status" value="1"/>
</dbReference>
<evidence type="ECO:0000256" key="1">
    <source>
        <dbReference type="ARBA" id="ARBA00004842"/>
    </source>
</evidence>
<reference evidence="11" key="1">
    <citation type="submission" date="2018-06" db="EMBL/GenBank/DDBJ databases">
        <authorList>
            <person name="Zhirakovskaya E."/>
        </authorList>
    </citation>
    <scope>NUCLEOTIDE SEQUENCE</scope>
</reference>
<keyword evidence="9" id="KW-0057">Aromatic amino acid biosynthesis</keyword>
<accession>A0A3B0XE62</accession>
<evidence type="ECO:0000256" key="5">
    <source>
        <dbReference type="ARBA" id="ARBA00022679"/>
    </source>
</evidence>
<dbReference type="PANTHER" id="PTHR21087">
    <property type="entry name" value="SHIKIMATE KINASE"/>
    <property type="match status" value="1"/>
</dbReference>
<dbReference type="InterPro" id="IPR031322">
    <property type="entry name" value="Shikimate/glucono_kinase"/>
</dbReference>
<dbReference type="GO" id="GO:0005829">
    <property type="term" value="C:cytosol"/>
    <property type="evidence" value="ECO:0007669"/>
    <property type="project" value="TreeGrafter"/>
</dbReference>
<keyword evidence="4" id="KW-0028">Amino-acid biosynthesis</keyword>
<dbReference type="PRINTS" id="PR01100">
    <property type="entry name" value="SHIKIMTKNASE"/>
</dbReference>
<dbReference type="Pfam" id="PF01202">
    <property type="entry name" value="SKI"/>
    <property type="match status" value="1"/>
</dbReference>
<organism evidence="11">
    <name type="scientific">hydrothermal vent metagenome</name>
    <dbReference type="NCBI Taxonomy" id="652676"/>
    <lineage>
        <taxon>unclassified sequences</taxon>
        <taxon>metagenomes</taxon>
        <taxon>ecological metagenomes</taxon>
    </lineage>
</organism>
<dbReference type="InterPro" id="IPR023000">
    <property type="entry name" value="Shikimate_kinase_CS"/>
</dbReference>
<dbReference type="CDD" id="cd00464">
    <property type="entry name" value="SK"/>
    <property type="match status" value="1"/>
</dbReference>
<dbReference type="InterPro" id="IPR027417">
    <property type="entry name" value="P-loop_NTPase"/>
</dbReference>
<comment type="catalytic activity">
    <reaction evidence="10">
        <text>shikimate + ATP = 3-phosphoshikimate + ADP + H(+)</text>
        <dbReference type="Rhea" id="RHEA:13121"/>
        <dbReference type="ChEBI" id="CHEBI:15378"/>
        <dbReference type="ChEBI" id="CHEBI:30616"/>
        <dbReference type="ChEBI" id="CHEBI:36208"/>
        <dbReference type="ChEBI" id="CHEBI:145989"/>
        <dbReference type="ChEBI" id="CHEBI:456216"/>
        <dbReference type="EC" id="2.7.1.71"/>
    </reaction>
</comment>
<evidence type="ECO:0000256" key="3">
    <source>
        <dbReference type="ARBA" id="ARBA00012154"/>
    </source>
</evidence>
<evidence type="ECO:0000256" key="6">
    <source>
        <dbReference type="ARBA" id="ARBA00022741"/>
    </source>
</evidence>
<dbReference type="HAMAP" id="MF_00109">
    <property type="entry name" value="Shikimate_kinase"/>
    <property type="match status" value="1"/>
</dbReference>
<dbReference type="EMBL" id="UOFI01000023">
    <property type="protein sequence ID" value="VAW62573.1"/>
    <property type="molecule type" value="Genomic_DNA"/>
</dbReference>
<dbReference type="AlphaFoldDB" id="A0A3B0XE62"/>
<protein>
    <recommendedName>
        <fullName evidence="3">shikimate kinase</fullName>
        <ecNumber evidence="3">2.7.1.71</ecNumber>
    </recommendedName>
</protein>
<dbReference type="GO" id="GO:0008652">
    <property type="term" value="P:amino acid biosynthetic process"/>
    <property type="evidence" value="ECO:0007669"/>
    <property type="project" value="UniProtKB-KW"/>
</dbReference>
<dbReference type="EC" id="2.7.1.71" evidence="3"/>
<gene>
    <name evidence="11" type="ORF">MNBD_GAMMA09-3779</name>
</gene>
<name>A0A3B0XE62_9ZZZZ</name>
<dbReference type="InterPro" id="IPR000623">
    <property type="entry name" value="Shikimate_kinase/TSH1"/>
</dbReference>
<evidence type="ECO:0000256" key="8">
    <source>
        <dbReference type="ARBA" id="ARBA00022840"/>
    </source>
</evidence>
<keyword evidence="8" id="KW-0067">ATP-binding</keyword>
<dbReference type="GO" id="GO:0005524">
    <property type="term" value="F:ATP binding"/>
    <property type="evidence" value="ECO:0007669"/>
    <property type="project" value="UniProtKB-KW"/>
</dbReference>
<keyword evidence="7 11" id="KW-0418">Kinase</keyword>
<evidence type="ECO:0000313" key="11">
    <source>
        <dbReference type="EMBL" id="VAW62573.1"/>
    </source>
</evidence>
<evidence type="ECO:0000256" key="2">
    <source>
        <dbReference type="ARBA" id="ARBA00006997"/>
    </source>
</evidence>
<dbReference type="UniPathway" id="UPA00053">
    <property type="reaction ID" value="UER00088"/>
</dbReference>
<proteinExistence type="inferred from homology"/>
<evidence type="ECO:0000256" key="7">
    <source>
        <dbReference type="ARBA" id="ARBA00022777"/>
    </source>
</evidence>
<dbReference type="GO" id="GO:0009073">
    <property type="term" value="P:aromatic amino acid family biosynthetic process"/>
    <property type="evidence" value="ECO:0007669"/>
    <property type="project" value="UniProtKB-KW"/>
</dbReference>